<feature type="region of interest" description="Disordered" evidence="1">
    <location>
        <begin position="349"/>
        <end position="368"/>
    </location>
</feature>
<dbReference type="InterPro" id="IPR052227">
    <property type="entry name" value="Arf-Rho-GAP_ANK-PH_domain"/>
</dbReference>
<feature type="region of interest" description="Disordered" evidence="1">
    <location>
        <begin position="22"/>
        <end position="111"/>
    </location>
</feature>
<protein>
    <recommendedName>
        <fullName evidence="2">PH domain-containing protein</fullName>
    </recommendedName>
</protein>
<dbReference type="PANTHER" id="PTHR45899:SF1">
    <property type="entry name" value="ARF-GAP WITH RHO-GAP DOMAIN, ANK REPEAT AND PH DOMAIN-CONTAINING PROTEIN 2"/>
    <property type="match status" value="1"/>
</dbReference>
<feature type="compositionally biased region" description="Acidic residues" evidence="1">
    <location>
        <begin position="47"/>
        <end position="56"/>
    </location>
</feature>
<evidence type="ECO:0000259" key="2">
    <source>
        <dbReference type="PROSITE" id="PS50003"/>
    </source>
</evidence>
<dbReference type="Proteomes" id="UP001295444">
    <property type="component" value="Chromosome 06"/>
</dbReference>
<organism evidence="3 4">
    <name type="scientific">Pelobates cultripes</name>
    <name type="common">Western spadefoot toad</name>
    <dbReference type="NCBI Taxonomy" id="61616"/>
    <lineage>
        <taxon>Eukaryota</taxon>
        <taxon>Metazoa</taxon>
        <taxon>Chordata</taxon>
        <taxon>Craniata</taxon>
        <taxon>Vertebrata</taxon>
        <taxon>Euteleostomi</taxon>
        <taxon>Amphibia</taxon>
        <taxon>Batrachia</taxon>
        <taxon>Anura</taxon>
        <taxon>Pelobatoidea</taxon>
        <taxon>Pelobatidae</taxon>
        <taxon>Pelobates</taxon>
    </lineage>
</organism>
<dbReference type="AlphaFoldDB" id="A0AAD1WDA8"/>
<dbReference type="EMBL" id="OW240917">
    <property type="protein sequence ID" value="CAH2299985.1"/>
    <property type="molecule type" value="Genomic_DNA"/>
</dbReference>
<dbReference type="GO" id="GO:0005096">
    <property type="term" value="F:GTPase activator activity"/>
    <property type="evidence" value="ECO:0007669"/>
    <property type="project" value="TreeGrafter"/>
</dbReference>
<evidence type="ECO:0000313" key="4">
    <source>
        <dbReference type="Proteomes" id="UP001295444"/>
    </source>
</evidence>
<gene>
    <name evidence="3" type="ORF">PECUL_23A035191</name>
</gene>
<dbReference type="GO" id="GO:0005547">
    <property type="term" value="F:phosphatidylinositol-3,4,5-trisphosphate binding"/>
    <property type="evidence" value="ECO:0007669"/>
    <property type="project" value="TreeGrafter"/>
</dbReference>
<accession>A0AAD1WDA8</accession>
<dbReference type="GO" id="GO:0005737">
    <property type="term" value="C:cytoplasm"/>
    <property type="evidence" value="ECO:0007669"/>
    <property type="project" value="TreeGrafter"/>
</dbReference>
<dbReference type="Gene3D" id="2.30.29.30">
    <property type="entry name" value="Pleckstrin-homology domain (PH domain)/Phosphotyrosine-binding domain (PTB)"/>
    <property type="match status" value="1"/>
</dbReference>
<dbReference type="PROSITE" id="PS50003">
    <property type="entry name" value="PH_DOMAIN"/>
    <property type="match status" value="1"/>
</dbReference>
<dbReference type="PANTHER" id="PTHR45899">
    <property type="entry name" value="RHO GTPASE ACTIVATING PROTEIN AT 15B, ISOFORM C"/>
    <property type="match status" value="1"/>
</dbReference>
<dbReference type="SUPFAM" id="SSF50729">
    <property type="entry name" value="PH domain-like"/>
    <property type="match status" value="1"/>
</dbReference>
<proteinExistence type="predicted"/>
<feature type="domain" description="PH" evidence="2">
    <location>
        <begin position="167"/>
        <end position="259"/>
    </location>
</feature>
<dbReference type="SMART" id="SM00233">
    <property type="entry name" value="PH"/>
    <property type="match status" value="1"/>
</dbReference>
<keyword evidence="4" id="KW-1185">Reference proteome</keyword>
<reference evidence="3" key="1">
    <citation type="submission" date="2022-03" db="EMBL/GenBank/DDBJ databases">
        <authorList>
            <person name="Alioto T."/>
            <person name="Alioto T."/>
            <person name="Gomez Garrido J."/>
        </authorList>
    </citation>
    <scope>NUCLEOTIDE SEQUENCE</scope>
</reference>
<name>A0AAD1WDA8_PELCU</name>
<feature type="compositionally biased region" description="Low complexity" evidence="1">
    <location>
        <begin position="85"/>
        <end position="101"/>
    </location>
</feature>
<dbReference type="InterPro" id="IPR011993">
    <property type="entry name" value="PH-like_dom_sf"/>
</dbReference>
<dbReference type="InterPro" id="IPR001849">
    <property type="entry name" value="PH_domain"/>
</dbReference>
<evidence type="ECO:0000256" key="1">
    <source>
        <dbReference type="SAM" id="MobiDB-lite"/>
    </source>
</evidence>
<dbReference type="Pfam" id="PF00169">
    <property type="entry name" value="PH"/>
    <property type="match status" value="1"/>
</dbReference>
<evidence type="ECO:0000313" key="3">
    <source>
        <dbReference type="EMBL" id="CAH2299985.1"/>
    </source>
</evidence>
<sequence length="403" mass="45499">MTWIDRDRRPAAAVTYGFTEKLNQPPIAYDDKPKCGDAGETGNILPDETEQQDEMEQQDKDTSAENVMFANNTEVNEEVSERAISPSNSSESSDNMSMKSDQSGEESLYSTMEDCTRGLRLDVTDNLKSLSLSTASVQSENISSYEIDTTEKEDFSISPYACFYGPLLNKAGWLEKLSPHRTSMFQKRWVKVDGQTLSYYYNDKDVFSKGKIYLTAITKLDIMGENKFEIVTSQRTFVFRVEKDGDRWNWISTMQNALKSKQKKHPSLNLSEKNGYLELKGYKNKIFTLLSESKLWISKSKQCDDKKRDATKNNNVGHPAAHLCSAWLLVLCSYNTCRNVLEKVVNVEEKHSRKEKKTSGLGHKPGREVHLCAAKTKTAALQDASPFVKAVPPTSHLGSPPRH</sequence>